<reference evidence="1" key="1">
    <citation type="submission" date="2014-12" db="EMBL/GenBank/DDBJ databases">
        <title>Insight into the proteome of Arion vulgaris.</title>
        <authorList>
            <person name="Aradska J."/>
            <person name="Bulat T."/>
            <person name="Smidak R."/>
            <person name="Sarate P."/>
            <person name="Gangsoo J."/>
            <person name="Sialana F."/>
            <person name="Bilban M."/>
            <person name="Lubec G."/>
        </authorList>
    </citation>
    <scope>NUCLEOTIDE SEQUENCE</scope>
    <source>
        <tissue evidence="1">Skin</tissue>
    </source>
</reference>
<proteinExistence type="predicted"/>
<gene>
    <name evidence="1" type="primary">ORF48894</name>
</gene>
<feature type="non-terminal residue" evidence="1">
    <location>
        <position position="1"/>
    </location>
</feature>
<protein>
    <submittedName>
        <fullName evidence="1">Uncharacterized protein</fullName>
    </submittedName>
</protein>
<sequence length="60" mass="6246">CGCGVDCSQLQSQYSLLSVGSTASPFATCKDTFAVFSEFSASEAVHHWIGDGANVRAVVC</sequence>
<dbReference type="EMBL" id="HACG01016754">
    <property type="protein sequence ID" value="CEK63619.1"/>
    <property type="molecule type" value="Transcribed_RNA"/>
</dbReference>
<accession>A0A0B6Z4Q2</accession>
<name>A0A0B6Z4Q2_9EUPU</name>
<organism evidence="1">
    <name type="scientific">Arion vulgaris</name>
    <dbReference type="NCBI Taxonomy" id="1028688"/>
    <lineage>
        <taxon>Eukaryota</taxon>
        <taxon>Metazoa</taxon>
        <taxon>Spiralia</taxon>
        <taxon>Lophotrochozoa</taxon>
        <taxon>Mollusca</taxon>
        <taxon>Gastropoda</taxon>
        <taxon>Heterobranchia</taxon>
        <taxon>Euthyneura</taxon>
        <taxon>Panpulmonata</taxon>
        <taxon>Eupulmonata</taxon>
        <taxon>Stylommatophora</taxon>
        <taxon>Helicina</taxon>
        <taxon>Arionoidea</taxon>
        <taxon>Arionidae</taxon>
        <taxon>Arion</taxon>
    </lineage>
</organism>
<dbReference type="AlphaFoldDB" id="A0A0B6Z4Q2"/>
<evidence type="ECO:0000313" key="1">
    <source>
        <dbReference type="EMBL" id="CEK63619.1"/>
    </source>
</evidence>